<dbReference type="AlphaFoldDB" id="A0A830HN80"/>
<dbReference type="PANTHER" id="PTHR14969">
    <property type="entry name" value="SPHINGOSINE-1-PHOSPHATE PHOSPHOHYDROLASE"/>
    <property type="match status" value="1"/>
</dbReference>
<keyword evidence="4" id="KW-1185">Reference proteome</keyword>
<feature type="domain" description="Phosphatidic acid phosphatase type 2/haloperoxidase" evidence="2">
    <location>
        <begin position="54"/>
        <end position="186"/>
    </location>
</feature>
<dbReference type="InterPro" id="IPR000326">
    <property type="entry name" value="PAP2/HPO"/>
</dbReference>
<feature type="transmembrane region" description="Helical" evidence="1">
    <location>
        <begin position="95"/>
        <end position="115"/>
    </location>
</feature>
<accession>A0A830HN80</accession>
<dbReference type="SUPFAM" id="SSF48317">
    <property type="entry name" value="Acid phosphatase/Vanadium-dependent haloperoxidase"/>
    <property type="match status" value="1"/>
</dbReference>
<gene>
    <name evidence="3" type="ORF">PPROV_000682700</name>
</gene>
<keyword evidence="1" id="KW-0472">Membrane</keyword>
<feature type="transmembrane region" description="Helical" evidence="1">
    <location>
        <begin position="168"/>
        <end position="186"/>
    </location>
</feature>
<dbReference type="GO" id="GO:0042392">
    <property type="term" value="F:sphingosine-1-phosphate phosphatase activity"/>
    <property type="evidence" value="ECO:0007669"/>
    <property type="project" value="TreeGrafter"/>
</dbReference>
<proteinExistence type="predicted"/>
<keyword evidence="1" id="KW-1133">Transmembrane helix</keyword>
<dbReference type="InterPro" id="IPR036938">
    <property type="entry name" value="PAP2/HPO_sf"/>
</dbReference>
<comment type="caution">
    <text evidence="3">The sequence shown here is derived from an EMBL/GenBank/DDBJ whole genome shotgun (WGS) entry which is preliminary data.</text>
</comment>
<evidence type="ECO:0000259" key="2">
    <source>
        <dbReference type="SMART" id="SM00014"/>
    </source>
</evidence>
<keyword evidence="1" id="KW-0812">Transmembrane</keyword>
<reference evidence="3" key="1">
    <citation type="submission" date="2020-10" db="EMBL/GenBank/DDBJ databases">
        <title>Unveiling of a novel bifunctional photoreceptor, Dualchrome1, isolated from a cosmopolitan green alga.</title>
        <authorList>
            <person name="Suzuki S."/>
            <person name="Kawachi M."/>
        </authorList>
    </citation>
    <scope>NUCLEOTIDE SEQUENCE</scope>
    <source>
        <strain evidence="3">NIES 2893</strain>
    </source>
</reference>
<name>A0A830HN80_9CHLO</name>
<dbReference type="Proteomes" id="UP000660262">
    <property type="component" value="Unassembled WGS sequence"/>
</dbReference>
<dbReference type="OrthoDB" id="302705at2759"/>
<dbReference type="EMBL" id="BNJQ01000019">
    <property type="protein sequence ID" value="GHP08085.1"/>
    <property type="molecule type" value="Genomic_DNA"/>
</dbReference>
<feature type="transmembrane region" description="Helical" evidence="1">
    <location>
        <begin position="25"/>
        <end position="46"/>
    </location>
</feature>
<feature type="transmembrane region" description="Helical" evidence="1">
    <location>
        <begin position="140"/>
        <end position="162"/>
    </location>
</feature>
<sequence length="242" mass="26051">MSVAFKHTCVFVNDGDGGSGVALKLWALASLVPYISAVSFLTASCLSARNASFYLLLLMGMLLVEVTCVLLKHAIAQPRPLSCPDTQFGSCKSHGMPSSHAMSCTFVAVCMVLYAKTNKTGDDLLKNQAVAKTKRRLERLCRAVLAVVACCVAFACCASRVVLRYHHATQVMVGALLGTLFALTYFPTTRAFGRVFHTDSRVLRGVDALARIVAGALSGSSFATTKSVVHAWWHDAWAWTAL</sequence>
<dbReference type="PANTHER" id="PTHR14969:SF13">
    <property type="entry name" value="AT30094P"/>
    <property type="match status" value="1"/>
</dbReference>
<protein>
    <submittedName>
        <fullName evidence="3">Dolichyldiphosphatase 1</fullName>
    </submittedName>
</protein>
<evidence type="ECO:0000256" key="1">
    <source>
        <dbReference type="SAM" id="Phobius"/>
    </source>
</evidence>
<dbReference type="Gene3D" id="1.20.144.10">
    <property type="entry name" value="Phosphatidic acid phosphatase type 2/haloperoxidase"/>
    <property type="match status" value="1"/>
</dbReference>
<dbReference type="SMART" id="SM00014">
    <property type="entry name" value="acidPPc"/>
    <property type="match status" value="1"/>
</dbReference>
<evidence type="ECO:0000313" key="3">
    <source>
        <dbReference type="EMBL" id="GHP08085.1"/>
    </source>
</evidence>
<organism evidence="3 4">
    <name type="scientific">Pycnococcus provasolii</name>
    <dbReference type="NCBI Taxonomy" id="41880"/>
    <lineage>
        <taxon>Eukaryota</taxon>
        <taxon>Viridiplantae</taxon>
        <taxon>Chlorophyta</taxon>
        <taxon>Pseudoscourfieldiophyceae</taxon>
        <taxon>Pseudoscourfieldiales</taxon>
        <taxon>Pycnococcaceae</taxon>
        <taxon>Pycnococcus</taxon>
    </lineage>
</organism>
<feature type="transmembrane region" description="Helical" evidence="1">
    <location>
        <begin position="53"/>
        <end position="75"/>
    </location>
</feature>
<dbReference type="Pfam" id="PF01569">
    <property type="entry name" value="PAP2"/>
    <property type="match status" value="1"/>
</dbReference>
<evidence type="ECO:0000313" key="4">
    <source>
        <dbReference type="Proteomes" id="UP000660262"/>
    </source>
</evidence>